<comment type="caution">
    <text evidence="2">The sequence shown here is derived from an EMBL/GenBank/DDBJ whole genome shotgun (WGS) entry which is preliminary data.</text>
</comment>
<organism evidence="2 3">
    <name type="scientific">Apiospora phragmitis</name>
    <dbReference type="NCBI Taxonomy" id="2905665"/>
    <lineage>
        <taxon>Eukaryota</taxon>
        <taxon>Fungi</taxon>
        <taxon>Dikarya</taxon>
        <taxon>Ascomycota</taxon>
        <taxon>Pezizomycotina</taxon>
        <taxon>Sordariomycetes</taxon>
        <taxon>Xylariomycetidae</taxon>
        <taxon>Amphisphaeriales</taxon>
        <taxon>Apiosporaceae</taxon>
        <taxon>Apiospora</taxon>
    </lineage>
</organism>
<gene>
    <name evidence="2" type="ORF">PG994_015363</name>
</gene>
<dbReference type="GeneID" id="92099835"/>
<dbReference type="Proteomes" id="UP001480595">
    <property type="component" value="Unassembled WGS sequence"/>
</dbReference>
<evidence type="ECO:0000256" key="1">
    <source>
        <dbReference type="SAM" id="MobiDB-lite"/>
    </source>
</evidence>
<proteinExistence type="predicted"/>
<dbReference type="EMBL" id="JAQQWL010000018">
    <property type="protein sequence ID" value="KAK8036866.1"/>
    <property type="molecule type" value="Genomic_DNA"/>
</dbReference>
<sequence length="70" mass="7496">MDANDNNANGQNVSRGTGTLALSLEADGNGSLDFIPSRGQPHPSHPDEPGAATNTDTHKDSYLLKRHLNW</sequence>
<accession>A0ABR1SRC3</accession>
<keyword evidence="3" id="KW-1185">Reference proteome</keyword>
<dbReference type="RefSeq" id="XP_066707684.1">
    <property type="nucleotide sequence ID" value="XM_066866770.1"/>
</dbReference>
<feature type="compositionally biased region" description="Polar residues" evidence="1">
    <location>
        <begin position="1"/>
        <end position="17"/>
    </location>
</feature>
<reference evidence="2 3" key="1">
    <citation type="submission" date="2023-01" db="EMBL/GenBank/DDBJ databases">
        <title>Analysis of 21 Apiospora genomes using comparative genomics revels a genus with tremendous synthesis potential of carbohydrate active enzymes and secondary metabolites.</title>
        <authorList>
            <person name="Sorensen T."/>
        </authorList>
    </citation>
    <scope>NUCLEOTIDE SEQUENCE [LARGE SCALE GENOMIC DNA]</scope>
    <source>
        <strain evidence="2 3">CBS 135458</strain>
    </source>
</reference>
<evidence type="ECO:0000313" key="3">
    <source>
        <dbReference type="Proteomes" id="UP001480595"/>
    </source>
</evidence>
<evidence type="ECO:0000313" key="2">
    <source>
        <dbReference type="EMBL" id="KAK8036866.1"/>
    </source>
</evidence>
<name>A0ABR1SRC3_9PEZI</name>
<feature type="region of interest" description="Disordered" evidence="1">
    <location>
        <begin position="1"/>
        <end position="62"/>
    </location>
</feature>
<protein>
    <submittedName>
        <fullName evidence="2">Uncharacterized protein</fullName>
    </submittedName>
</protein>